<evidence type="ECO:0000313" key="4">
    <source>
        <dbReference type="Proteomes" id="UP000005580"/>
    </source>
</evidence>
<keyword evidence="4" id="KW-1185">Reference proteome</keyword>
<feature type="compositionally biased region" description="Basic and acidic residues" evidence="1">
    <location>
        <begin position="77"/>
        <end position="90"/>
    </location>
</feature>
<accession>E7RNM7</accession>
<keyword evidence="2" id="KW-0732">Signal</keyword>
<evidence type="ECO:0000256" key="2">
    <source>
        <dbReference type="SAM" id="SignalP"/>
    </source>
</evidence>
<feature type="compositionally biased region" description="Basic residues" evidence="1">
    <location>
        <begin position="149"/>
        <end position="158"/>
    </location>
</feature>
<comment type="caution">
    <text evidence="3">The sequence shown here is derived from an EMBL/GenBank/DDBJ whole genome shotgun (WGS) entry which is preliminary data.</text>
</comment>
<name>E7RNM7_9BACT</name>
<feature type="region of interest" description="Disordered" evidence="1">
    <location>
        <begin position="143"/>
        <end position="172"/>
    </location>
</feature>
<proteinExistence type="predicted"/>
<gene>
    <name evidence="3" type="ORF">HMPREF0663_10778</name>
</gene>
<evidence type="ECO:0000313" key="3">
    <source>
        <dbReference type="EMBL" id="EFZ37320.1"/>
    </source>
</evidence>
<organism evidence="3 4">
    <name type="scientific">Hoylesella oralis ATCC 33269</name>
    <dbReference type="NCBI Taxonomy" id="873533"/>
    <lineage>
        <taxon>Bacteria</taxon>
        <taxon>Pseudomonadati</taxon>
        <taxon>Bacteroidota</taxon>
        <taxon>Bacteroidia</taxon>
        <taxon>Bacteroidales</taxon>
        <taxon>Prevotellaceae</taxon>
        <taxon>Hoylesella</taxon>
    </lineage>
</organism>
<dbReference type="EMBL" id="AEPE02000003">
    <property type="protein sequence ID" value="EFZ37320.1"/>
    <property type="molecule type" value="Genomic_DNA"/>
</dbReference>
<dbReference type="Proteomes" id="UP000005580">
    <property type="component" value="Unassembled WGS sequence"/>
</dbReference>
<sequence>MKKKMMMTMVALLMLSVSVMAREDRWQDNDRKKPDTEQMVKIHTDRMVEKYGLNKKQAKKLLELNARYAGKMSPMEGCDRCFNKGKRPDDGSQPPLLRDSMPRPPRPDSEAMQAEHKEMQENMAAYRSELKEIMTEEQYAKYESDAKQMQHRHGRGARFGKQIGTKPPKKTE</sequence>
<feature type="region of interest" description="Disordered" evidence="1">
    <location>
        <begin position="75"/>
        <end position="122"/>
    </location>
</feature>
<feature type="chain" id="PRO_5003221559" description="DUF4890 domain-containing protein" evidence="2">
    <location>
        <begin position="22"/>
        <end position="172"/>
    </location>
</feature>
<evidence type="ECO:0000256" key="1">
    <source>
        <dbReference type="SAM" id="MobiDB-lite"/>
    </source>
</evidence>
<dbReference type="RefSeq" id="WP_004367980.1">
    <property type="nucleotide sequence ID" value="NZ_GL833116.1"/>
</dbReference>
<dbReference type="InterPro" id="IPR032612">
    <property type="entry name" value="DUF4890"/>
</dbReference>
<dbReference type="HOGENOM" id="CLU_1553891_0_0_10"/>
<dbReference type="Pfam" id="PF16231">
    <property type="entry name" value="DUF4890"/>
    <property type="match status" value="1"/>
</dbReference>
<dbReference type="STRING" id="28134.SAMN05444288_2299"/>
<feature type="signal peptide" evidence="2">
    <location>
        <begin position="1"/>
        <end position="21"/>
    </location>
</feature>
<protein>
    <recommendedName>
        <fullName evidence="5">DUF4890 domain-containing protein</fullName>
    </recommendedName>
</protein>
<dbReference type="AlphaFoldDB" id="E7RNM7"/>
<evidence type="ECO:0008006" key="5">
    <source>
        <dbReference type="Google" id="ProtNLM"/>
    </source>
</evidence>
<feature type="compositionally biased region" description="Basic and acidic residues" evidence="1">
    <location>
        <begin position="105"/>
        <end position="120"/>
    </location>
</feature>
<reference evidence="3" key="1">
    <citation type="submission" date="2011-01" db="EMBL/GenBank/DDBJ databases">
        <authorList>
            <person name="Muzny D."/>
            <person name="Qin X."/>
            <person name="Buhay C."/>
            <person name="Dugan-Rocha S."/>
            <person name="Ding Y."/>
            <person name="Chen G."/>
            <person name="Hawes A."/>
            <person name="Holder M."/>
            <person name="Jhangiani S."/>
            <person name="Johnson A."/>
            <person name="Khan Z."/>
            <person name="Li Z."/>
            <person name="Liu W."/>
            <person name="Liu X."/>
            <person name="Perez L."/>
            <person name="Shen H."/>
            <person name="Wang Q."/>
            <person name="Watt J."/>
            <person name="Xi L."/>
            <person name="Xin Y."/>
            <person name="Zhou J."/>
            <person name="Deng J."/>
            <person name="Jiang H."/>
            <person name="Liu Y."/>
            <person name="Qu J."/>
            <person name="Song X.-Z."/>
            <person name="Zhang L."/>
            <person name="Villasana D."/>
            <person name="Johnson A."/>
            <person name="Liu J."/>
            <person name="Liyanage D."/>
            <person name="Lorensuhewa L."/>
            <person name="Robinson T."/>
            <person name="Song A."/>
            <person name="Song B.-B."/>
            <person name="Dinh H."/>
            <person name="Thornton R."/>
            <person name="Coyle M."/>
            <person name="Francisco L."/>
            <person name="Jackson L."/>
            <person name="Javaid M."/>
            <person name="Korchina V."/>
            <person name="Kovar C."/>
            <person name="Mata R."/>
            <person name="Mathew T."/>
            <person name="Ngo R."/>
            <person name="Nguyen L."/>
            <person name="Nguyen N."/>
            <person name="Okwuonu G."/>
            <person name="Ongeri F."/>
            <person name="Pham C."/>
            <person name="Simmons D."/>
            <person name="Wilczek-Boney K."/>
            <person name="Hale W."/>
            <person name="Jakkamsetti A."/>
            <person name="Pham P."/>
            <person name="Ruth R."/>
            <person name="San Lucas F."/>
            <person name="Warren J."/>
            <person name="Zhang J."/>
            <person name="Zhao Z."/>
            <person name="Zhou C."/>
            <person name="Zhu D."/>
            <person name="Lee S."/>
            <person name="Bess C."/>
            <person name="Blankenburg K."/>
            <person name="Forbes L."/>
            <person name="Fu Q."/>
            <person name="Gubbala S."/>
            <person name="Hirani K."/>
            <person name="Jayaseelan J.C."/>
            <person name="Lara F."/>
            <person name="Munidasa M."/>
            <person name="Palculict T."/>
            <person name="Patil S."/>
            <person name="Pu L.-L."/>
            <person name="Saada N."/>
            <person name="Tang L."/>
            <person name="Weissenberger G."/>
            <person name="Zhu Y."/>
            <person name="Hemphill L."/>
            <person name="Shang Y."/>
            <person name="Youmans B."/>
            <person name="Ayvaz T."/>
            <person name="Ross M."/>
            <person name="Santibanez J."/>
            <person name="Aqrawi P."/>
            <person name="Gross S."/>
            <person name="Joshi V."/>
            <person name="Fowler G."/>
            <person name="Nazareth L."/>
            <person name="Reid J."/>
            <person name="Worley K."/>
            <person name="Petrosino J."/>
            <person name="Highlander S."/>
            <person name="Gibbs R."/>
        </authorList>
    </citation>
    <scope>NUCLEOTIDE SEQUENCE [LARGE SCALE GENOMIC DNA]</scope>
    <source>
        <strain evidence="3">ATCC 33269</strain>
    </source>
</reference>